<evidence type="ECO:0000313" key="5">
    <source>
        <dbReference type="Proteomes" id="UP000315377"/>
    </source>
</evidence>
<accession>A0AAP9DVF6</accession>
<dbReference type="Proteomes" id="UP001209276">
    <property type="component" value="Unassembled WGS sequence"/>
</dbReference>
<feature type="domain" description="DUF1266" evidence="2">
    <location>
        <begin position="135"/>
        <end position="308"/>
    </location>
</feature>
<keyword evidence="1" id="KW-0812">Transmembrane</keyword>
<keyword evidence="1" id="KW-1133">Transmembrane helix</keyword>
<evidence type="ECO:0000313" key="6">
    <source>
        <dbReference type="Proteomes" id="UP001209276"/>
    </source>
</evidence>
<evidence type="ECO:0000256" key="1">
    <source>
        <dbReference type="SAM" id="Phobius"/>
    </source>
</evidence>
<proteinExistence type="predicted"/>
<dbReference type="RefSeq" id="WP_087441055.1">
    <property type="nucleotide sequence ID" value="NZ_CABMNB010000013.1"/>
</dbReference>
<protein>
    <submittedName>
        <fullName evidence="4">DUF1266 domain-containing protein</fullName>
    </submittedName>
</protein>
<organism evidence="4 5">
    <name type="scientific">Paenibacillus thiaminolyticus</name>
    <name type="common">Bacillus thiaminolyticus</name>
    <dbReference type="NCBI Taxonomy" id="49283"/>
    <lineage>
        <taxon>Bacteria</taxon>
        <taxon>Bacillati</taxon>
        <taxon>Bacillota</taxon>
        <taxon>Bacilli</taxon>
        <taxon>Bacillales</taxon>
        <taxon>Paenibacillaceae</taxon>
        <taxon>Paenibacillus</taxon>
    </lineage>
</organism>
<dbReference type="EMBL" id="JAMDMM010000048">
    <property type="protein sequence ID" value="MCY9610033.1"/>
    <property type="molecule type" value="Genomic_DNA"/>
</dbReference>
<feature type="transmembrane region" description="Helical" evidence="1">
    <location>
        <begin position="58"/>
        <end position="78"/>
    </location>
</feature>
<evidence type="ECO:0000313" key="4">
    <source>
        <dbReference type="EMBL" id="QDM45070.1"/>
    </source>
</evidence>
<gene>
    <name evidence="4" type="ORF">FLT43_17480</name>
    <name evidence="3" type="ORF">M5W83_23020</name>
</gene>
<keyword evidence="1" id="KW-0472">Membrane</keyword>
<name>A0AAP9DVF6_PANTH</name>
<dbReference type="AlphaFoldDB" id="A0AAP9DVF6"/>
<dbReference type="EMBL" id="CP041405">
    <property type="protein sequence ID" value="QDM45070.1"/>
    <property type="molecule type" value="Genomic_DNA"/>
</dbReference>
<sequence>METWGCLSNTNQAAWLSGGLALLHIVEYFIQKLTQKCGKISDHFMSSKDRNRTGGDTILRKTFFFFIALCAIAIGLSGCSPSSTNPKEETKPDDGTLPFINATYALITVDNGVDLKLFGGVEPSSANAEMMKEVLQDSWSITDAESAESTIQWLLTEGHNAEFMTYMNEYLARKDEFNDIIAEMKTSSNPTSEEIKFTESVELFAKVHTTSPKYGIAAWDLCRATQVASWSYIAGYIPYEHAVELSIEAAEKMRERFSSWEELLGNYLLGYQYWSEESLSDPNSNLVRRQKIYADLLKSSDNPYSIDWNTPLSMPAKN</sequence>
<evidence type="ECO:0000259" key="2">
    <source>
        <dbReference type="Pfam" id="PF06889"/>
    </source>
</evidence>
<dbReference type="Proteomes" id="UP000315377">
    <property type="component" value="Chromosome"/>
</dbReference>
<evidence type="ECO:0000313" key="3">
    <source>
        <dbReference type="EMBL" id="MCY9610033.1"/>
    </source>
</evidence>
<keyword evidence="6" id="KW-1185">Reference proteome</keyword>
<dbReference type="InterPro" id="IPR009677">
    <property type="entry name" value="DUF1266"/>
</dbReference>
<reference evidence="4 5" key="1">
    <citation type="submission" date="2019-07" db="EMBL/GenBank/DDBJ databases">
        <title>Paenibacillus thiaminolyticus NRRL B-4156.</title>
        <authorList>
            <person name="Hehnly C."/>
            <person name="Zhang L."/>
        </authorList>
    </citation>
    <scope>NUCLEOTIDE SEQUENCE [LARGE SCALE GENOMIC DNA]</scope>
    <source>
        <strain evidence="4 5">NRRL B-4156</strain>
    </source>
</reference>
<dbReference type="GeneID" id="76997755"/>
<dbReference type="Pfam" id="PF06889">
    <property type="entry name" value="DUF1266"/>
    <property type="match status" value="1"/>
</dbReference>
<reference evidence="3 6" key="2">
    <citation type="submission" date="2022-05" db="EMBL/GenBank/DDBJ databases">
        <title>Genome Sequencing of Bee-Associated Microbes.</title>
        <authorList>
            <person name="Dunlap C."/>
        </authorList>
    </citation>
    <scope>NUCLEOTIDE SEQUENCE [LARGE SCALE GENOMIC DNA]</scope>
    <source>
        <strain evidence="3 6">NRRL B-14613</strain>
    </source>
</reference>
<feature type="transmembrane region" description="Helical" evidence="1">
    <location>
        <begin position="12"/>
        <end position="30"/>
    </location>
</feature>